<reference evidence="9 10" key="1">
    <citation type="journal article" date="2019" name="Mol. Ecol. Resour.">
        <title>Improving Illumina assemblies with Hi-C and long reads: an example with the North African dromedary.</title>
        <authorList>
            <person name="Elbers J.P."/>
            <person name="Rogers M.F."/>
            <person name="Perelman P.L."/>
            <person name="Proskuryakova A.A."/>
            <person name="Serdyukova N.A."/>
            <person name="Johnson W.E."/>
            <person name="Horin P."/>
            <person name="Corander J."/>
            <person name="Murphy D."/>
            <person name="Burger P.A."/>
        </authorList>
    </citation>
    <scope>NUCLEOTIDE SEQUENCE [LARGE SCALE GENOMIC DNA]</scope>
    <source>
        <strain evidence="9">Drom800</strain>
        <tissue evidence="9">Blood</tissue>
    </source>
</reference>
<dbReference type="InterPro" id="IPR000217">
    <property type="entry name" value="Tubulin"/>
</dbReference>
<evidence type="ECO:0000256" key="3">
    <source>
        <dbReference type="ARBA" id="ARBA00022490"/>
    </source>
</evidence>
<dbReference type="Gene3D" id="3.40.50.1440">
    <property type="entry name" value="Tubulin/FtsZ, GTPase domain"/>
    <property type="match status" value="1"/>
</dbReference>
<dbReference type="SMART" id="SM00864">
    <property type="entry name" value="Tubulin"/>
    <property type="match status" value="1"/>
</dbReference>
<evidence type="ECO:0000256" key="6">
    <source>
        <dbReference type="ARBA" id="ARBA00023134"/>
    </source>
</evidence>
<gene>
    <name evidence="9" type="ORF">Cadr_000023274</name>
</gene>
<dbReference type="EMBL" id="JWIN03000023">
    <property type="protein sequence ID" value="KAB1258971.1"/>
    <property type="molecule type" value="Genomic_DNA"/>
</dbReference>
<keyword evidence="10" id="KW-1185">Reference proteome</keyword>
<evidence type="ECO:0000259" key="8">
    <source>
        <dbReference type="SMART" id="SM00864"/>
    </source>
</evidence>
<dbReference type="Pfam" id="PF00091">
    <property type="entry name" value="Tubulin"/>
    <property type="match status" value="1"/>
</dbReference>
<keyword evidence="3" id="KW-0963">Cytoplasm</keyword>
<evidence type="ECO:0000256" key="4">
    <source>
        <dbReference type="ARBA" id="ARBA00022701"/>
    </source>
</evidence>
<dbReference type="AlphaFoldDB" id="A0A5N4CJ60"/>
<comment type="similarity">
    <text evidence="2">Belongs to the tubulin family.</text>
</comment>
<evidence type="ECO:0000256" key="2">
    <source>
        <dbReference type="ARBA" id="ARBA00009636"/>
    </source>
</evidence>
<evidence type="ECO:0000256" key="7">
    <source>
        <dbReference type="ARBA" id="ARBA00023212"/>
    </source>
</evidence>
<dbReference type="Proteomes" id="UP000299084">
    <property type="component" value="Unassembled WGS sequence"/>
</dbReference>
<comment type="caution">
    <text evidence="9">The sequence shown here is derived from an EMBL/GenBank/DDBJ whole genome shotgun (WGS) entry which is preliminary data.</text>
</comment>
<keyword evidence="4" id="KW-0493">Microtubule</keyword>
<feature type="domain" description="Tubulin/FtsZ GTPase" evidence="8">
    <location>
        <begin position="35"/>
        <end position="222"/>
    </location>
</feature>
<evidence type="ECO:0000256" key="1">
    <source>
        <dbReference type="ARBA" id="ARBA00004245"/>
    </source>
</evidence>
<dbReference type="InterPro" id="IPR036525">
    <property type="entry name" value="Tubulin/FtsZ_GTPase_sf"/>
</dbReference>
<sequence>MPFAHLSPLWVPKDAKSLNGELRVLDWVKEQSQEILSITGITPDGERTGRYRQLFHLEQLIPGGEDAASNSAQGHHTVGKESLDLVLERIQKLVSRPGALAPAGDQCILRKKGEPQACGCFEWATGLGFTPLLVEWLSLDYGKRSKFEFAVYPASQVSKAVVETYSSILTTHTTLEHTDCTFTEDNEAIRDMSPRLDIKCPTYTNLNWLISQIVLCILLRPVFC</sequence>
<accession>A0A5N4CJ60</accession>
<dbReference type="GO" id="GO:0007017">
    <property type="term" value="P:microtubule-based process"/>
    <property type="evidence" value="ECO:0007669"/>
    <property type="project" value="InterPro"/>
</dbReference>
<keyword evidence="5" id="KW-0547">Nucleotide-binding</keyword>
<keyword evidence="6" id="KW-0342">GTP-binding</keyword>
<dbReference type="PRINTS" id="PR01161">
    <property type="entry name" value="TUBULIN"/>
</dbReference>
<dbReference type="PANTHER" id="PTHR11588">
    <property type="entry name" value="TUBULIN"/>
    <property type="match status" value="1"/>
</dbReference>
<organism evidence="9 10">
    <name type="scientific">Camelus dromedarius</name>
    <name type="common">Dromedary</name>
    <name type="synonym">Arabian camel</name>
    <dbReference type="NCBI Taxonomy" id="9838"/>
    <lineage>
        <taxon>Eukaryota</taxon>
        <taxon>Metazoa</taxon>
        <taxon>Chordata</taxon>
        <taxon>Craniata</taxon>
        <taxon>Vertebrata</taxon>
        <taxon>Euteleostomi</taxon>
        <taxon>Mammalia</taxon>
        <taxon>Eutheria</taxon>
        <taxon>Laurasiatheria</taxon>
        <taxon>Artiodactyla</taxon>
        <taxon>Tylopoda</taxon>
        <taxon>Camelidae</taxon>
        <taxon>Camelus</taxon>
    </lineage>
</organism>
<evidence type="ECO:0000313" key="10">
    <source>
        <dbReference type="Proteomes" id="UP000299084"/>
    </source>
</evidence>
<dbReference type="GO" id="GO:0005874">
    <property type="term" value="C:microtubule"/>
    <property type="evidence" value="ECO:0007669"/>
    <property type="project" value="UniProtKB-KW"/>
</dbReference>
<keyword evidence="7" id="KW-0206">Cytoskeleton</keyword>
<name>A0A5N4CJ60_CAMDR</name>
<comment type="subcellular location">
    <subcellularLocation>
        <location evidence="1">Cytoplasm</location>
        <location evidence="1">Cytoskeleton</location>
    </subcellularLocation>
</comment>
<dbReference type="SUPFAM" id="SSF52490">
    <property type="entry name" value="Tubulin nucleotide-binding domain-like"/>
    <property type="match status" value="1"/>
</dbReference>
<evidence type="ECO:0000313" key="9">
    <source>
        <dbReference type="EMBL" id="KAB1258971.1"/>
    </source>
</evidence>
<protein>
    <submittedName>
        <fullName evidence="9">Tubulin alpha-8 chain</fullName>
    </submittedName>
</protein>
<evidence type="ECO:0000256" key="5">
    <source>
        <dbReference type="ARBA" id="ARBA00022741"/>
    </source>
</evidence>
<dbReference type="GO" id="GO:0005525">
    <property type="term" value="F:GTP binding"/>
    <property type="evidence" value="ECO:0007669"/>
    <property type="project" value="UniProtKB-KW"/>
</dbReference>
<dbReference type="InterPro" id="IPR003008">
    <property type="entry name" value="Tubulin_FtsZ_GTPase"/>
</dbReference>
<proteinExistence type="inferred from homology"/>